<reference evidence="1 2" key="1">
    <citation type="submission" date="2019-05" db="EMBL/GenBank/DDBJ databases">
        <title>Another draft genome of Portunus trituberculatus and its Hox gene families provides insights of decapod evolution.</title>
        <authorList>
            <person name="Jeong J.-H."/>
            <person name="Song I."/>
            <person name="Kim S."/>
            <person name="Choi T."/>
            <person name="Kim D."/>
            <person name="Ryu S."/>
            <person name="Kim W."/>
        </authorList>
    </citation>
    <scope>NUCLEOTIDE SEQUENCE [LARGE SCALE GENOMIC DNA]</scope>
    <source>
        <tissue evidence="1">Muscle</tissue>
    </source>
</reference>
<evidence type="ECO:0000313" key="1">
    <source>
        <dbReference type="EMBL" id="MPC49567.1"/>
    </source>
</evidence>
<organism evidence="1 2">
    <name type="scientific">Portunus trituberculatus</name>
    <name type="common">Swimming crab</name>
    <name type="synonym">Neptunus trituberculatus</name>
    <dbReference type="NCBI Taxonomy" id="210409"/>
    <lineage>
        <taxon>Eukaryota</taxon>
        <taxon>Metazoa</taxon>
        <taxon>Ecdysozoa</taxon>
        <taxon>Arthropoda</taxon>
        <taxon>Crustacea</taxon>
        <taxon>Multicrustacea</taxon>
        <taxon>Malacostraca</taxon>
        <taxon>Eumalacostraca</taxon>
        <taxon>Eucarida</taxon>
        <taxon>Decapoda</taxon>
        <taxon>Pleocyemata</taxon>
        <taxon>Brachyura</taxon>
        <taxon>Eubrachyura</taxon>
        <taxon>Portunoidea</taxon>
        <taxon>Portunidae</taxon>
        <taxon>Portuninae</taxon>
        <taxon>Portunus</taxon>
    </lineage>
</organism>
<keyword evidence="2" id="KW-1185">Reference proteome</keyword>
<proteinExistence type="predicted"/>
<protein>
    <submittedName>
        <fullName evidence="1">Uncharacterized protein</fullName>
    </submittedName>
</protein>
<dbReference type="AlphaFoldDB" id="A0A5B7FVZ9"/>
<accession>A0A5B7FVZ9</accession>
<sequence length="69" mass="7706">MYHADSALPTCGSGRTEHIWTLEVVLRPHHSVLHSAELTKGMSATLWTGLLHQAPSAPWKKSGTFRWNL</sequence>
<gene>
    <name evidence="1" type="ORF">E2C01_043374</name>
</gene>
<dbReference type="EMBL" id="VSRR010008957">
    <property type="protein sequence ID" value="MPC49567.1"/>
    <property type="molecule type" value="Genomic_DNA"/>
</dbReference>
<comment type="caution">
    <text evidence="1">The sequence shown here is derived from an EMBL/GenBank/DDBJ whole genome shotgun (WGS) entry which is preliminary data.</text>
</comment>
<dbReference type="Proteomes" id="UP000324222">
    <property type="component" value="Unassembled WGS sequence"/>
</dbReference>
<name>A0A5B7FVZ9_PORTR</name>
<evidence type="ECO:0000313" key="2">
    <source>
        <dbReference type="Proteomes" id="UP000324222"/>
    </source>
</evidence>